<dbReference type="PROSITE" id="PS50943">
    <property type="entry name" value="HTH_CROC1"/>
    <property type="match status" value="1"/>
</dbReference>
<dbReference type="EMBL" id="JBHPON010000003">
    <property type="protein sequence ID" value="MFC6037638.1"/>
    <property type="molecule type" value="Genomic_DNA"/>
</dbReference>
<dbReference type="Proteomes" id="UP001596116">
    <property type="component" value="Unassembled WGS sequence"/>
</dbReference>
<evidence type="ECO:0000313" key="3">
    <source>
        <dbReference type="Proteomes" id="UP001596116"/>
    </source>
</evidence>
<dbReference type="SMART" id="SM00530">
    <property type="entry name" value="HTH_XRE"/>
    <property type="match status" value="1"/>
</dbReference>
<dbReference type="InterPro" id="IPR001387">
    <property type="entry name" value="Cro/C1-type_HTH"/>
</dbReference>
<comment type="caution">
    <text evidence="2">The sequence shown here is derived from an EMBL/GenBank/DDBJ whole genome shotgun (WGS) entry which is preliminary data.</text>
</comment>
<dbReference type="Pfam" id="PF01381">
    <property type="entry name" value="HTH_3"/>
    <property type="match status" value="1"/>
</dbReference>
<sequence length="72" mass="7673">MMTPKQIGITIRELRKSQGLRQDQLAGAAGVGLRFLIELEAGKETAQLGKTLAVLNALGCKIELIGPGREEA</sequence>
<dbReference type="CDD" id="cd00093">
    <property type="entry name" value="HTH_XRE"/>
    <property type="match status" value="1"/>
</dbReference>
<evidence type="ECO:0000259" key="1">
    <source>
        <dbReference type="PROSITE" id="PS50943"/>
    </source>
</evidence>
<dbReference type="SUPFAM" id="SSF47413">
    <property type="entry name" value="lambda repressor-like DNA-binding domains"/>
    <property type="match status" value="1"/>
</dbReference>
<gene>
    <name evidence="2" type="ORF">ACFMB1_18940</name>
</gene>
<dbReference type="NCBIfam" id="TIGR03070">
    <property type="entry name" value="couple_hipB"/>
    <property type="match status" value="1"/>
</dbReference>
<proteinExistence type="predicted"/>
<name>A0ABW1L3M2_9PROT</name>
<dbReference type="InterPro" id="IPR017507">
    <property type="entry name" value="Tscrpt_reg_HipB-like"/>
</dbReference>
<dbReference type="InterPro" id="IPR010982">
    <property type="entry name" value="Lambda_DNA-bd_dom_sf"/>
</dbReference>
<organism evidence="2 3">
    <name type="scientific">Hyphococcus aureus</name>
    <dbReference type="NCBI Taxonomy" id="2666033"/>
    <lineage>
        <taxon>Bacteria</taxon>
        <taxon>Pseudomonadati</taxon>
        <taxon>Pseudomonadota</taxon>
        <taxon>Alphaproteobacteria</taxon>
        <taxon>Parvularculales</taxon>
        <taxon>Parvularculaceae</taxon>
        <taxon>Hyphococcus</taxon>
    </lineage>
</organism>
<evidence type="ECO:0000313" key="2">
    <source>
        <dbReference type="EMBL" id="MFC6037638.1"/>
    </source>
</evidence>
<keyword evidence="3" id="KW-1185">Reference proteome</keyword>
<feature type="domain" description="HTH cro/C1-type" evidence="1">
    <location>
        <begin position="11"/>
        <end position="65"/>
    </location>
</feature>
<protein>
    <submittedName>
        <fullName evidence="2">Type II toxin-antitoxin system Y4mF family antitoxin</fullName>
    </submittedName>
</protein>
<accession>A0ABW1L3M2</accession>
<reference evidence="2 3" key="1">
    <citation type="submission" date="2024-09" db="EMBL/GenBank/DDBJ databases">
        <authorList>
            <person name="Zhang Z.-H."/>
        </authorList>
    </citation>
    <scope>NUCLEOTIDE SEQUENCE [LARGE SCALE GENOMIC DNA]</scope>
    <source>
        <strain evidence="2 3">HHTR114</strain>
    </source>
</reference>
<dbReference type="Gene3D" id="1.10.260.40">
    <property type="entry name" value="lambda repressor-like DNA-binding domains"/>
    <property type="match status" value="1"/>
</dbReference>
<dbReference type="RefSeq" id="WP_379880973.1">
    <property type="nucleotide sequence ID" value="NZ_JBHPON010000003.1"/>
</dbReference>